<reference evidence="2 3" key="1">
    <citation type="submission" date="2015-04" db="EMBL/GenBank/DDBJ databases">
        <authorList>
            <person name="Syromyatnikov M.Y."/>
            <person name="Popov V.N."/>
        </authorList>
    </citation>
    <scope>NUCLEOTIDE SEQUENCE [LARGE SCALE GENOMIC DNA]</scope>
</reference>
<organism evidence="2 3">
    <name type="scientific">Clunio marinus</name>
    <dbReference type="NCBI Taxonomy" id="568069"/>
    <lineage>
        <taxon>Eukaryota</taxon>
        <taxon>Metazoa</taxon>
        <taxon>Ecdysozoa</taxon>
        <taxon>Arthropoda</taxon>
        <taxon>Hexapoda</taxon>
        <taxon>Insecta</taxon>
        <taxon>Pterygota</taxon>
        <taxon>Neoptera</taxon>
        <taxon>Endopterygota</taxon>
        <taxon>Diptera</taxon>
        <taxon>Nematocera</taxon>
        <taxon>Chironomoidea</taxon>
        <taxon>Chironomidae</taxon>
        <taxon>Clunio</taxon>
    </lineage>
</organism>
<keyword evidence="3" id="KW-1185">Reference proteome</keyword>
<evidence type="ECO:0000313" key="3">
    <source>
        <dbReference type="Proteomes" id="UP000183832"/>
    </source>
</evidence>
<evidence type="ECO:0000256" key="1">
    <source>
        <dbReference type="SAM" id="Phobius"/>
    </source>
</evidence>
<dbReference type="EMBL" id="CVRI01000054">
    <property type="protein sequence ID" value="CRL00197.1"/>
    <property type="molecule type" value="Genomic_DNA"/>
</dbReference>
<feature type="transmembrane region" description="Helical" evidence="1">
    <location>
        <begin position="42"/>
        <end position="61"/>
    </location>
</feature>
<protein>
    <submittedName>
        <fullName evidence="2">CLUMA_CG013471, isoform A</fullName>
    </submittedName>
</protein>
<sequence length="74" mass="8438">MSKSVTRVDCFLDYVIHFSRLSNSDPHRIPLSSFSIGEFQTFIYAAISISTMFCICCFVFLKEIELLMSGKITT</sequence>
<keyword evidence="1" id="KW-1133">Transmembrane helix</keyword>
<proteinExistence type="predicted"/>
<name>A0A1J1IIY2_9DIPT</name>
<gene>
    <name evidence="2" type="ORF">CLUMA_CG013471</name>
</gene>
<keyword evidence="1" id="KW-0472">Membrane</keyword>
<keyword evidence="1" id="KW-0812">Transmembrane</keyword>
<evidence type="ECO:0000313" key="2">
    <source>
        <dbReference type="EMBL" id="CRL00197.1"/>
    </source>
</evidence>
<dbReference type="Proteomes" id="UP000183832">
    <property type="component" value="Unassembled WGS sequence"/>
</dbReference>
<dbReference type="AlphaFoldDB" id="A0A1J1IIY2"/>
<accession>A0A1J1IIY2</accession>